<dbReference type="EMBL" id="QGNW01001161">
    <property type="protein sequence ID" value="RVW52886.1"/>
    <property type="molecule type" value="Genomic_DNA"/>
</dbReference>
<evidence type="ECO:0000313" key="2">
    <source>
        <dbReference type="Proteomes" id="UP000288805"/>
    </source>
</evidence>
<organism evidence="1 2">
    <name type="scientific">Vitis vinifera</name>
    <name type="common">Grape</name>
    <dbReference type="NCBI Taxonomy" id="29760"/>
    <lineage>
        <taxon>Eukaryota</taxon>
        <taxon>Viridiplantae</taxon>
        <taxon>Streptophyta</taxon>
        <taxon>Embryophyta</taxon>
        <taxon>Tracheophyta</taxon>
        <taxon>Spermatophyta</taxon>
        <taxon>Magnoliopsida</taxon>
        <taxon>eudicotyledons</taxon>
        <taxon>Gunneridae</taxon>
        <taxon>Pentapetalae</taxon>
        <taxon>rosids</taxon>
        <taxon>Vitales</taxon>
        <taxon>Vitaceae</taxon>
        <taxon>Viteae</taxon>
        <taxon>Vitis</taxon>
    </lineage>
</organism>
<dbReference type="Proteomes" id="UP000288805">
    <property type="component" value="Unassembled WGS sequence"/>
</dbReference>
<evidence type="ECO:0000313" key="1">
    <source>
        <dbReference type="EMBL" id="RVW52886.1"/>
    </source>
</evidence>
<dbReference type="SUPFAM" id="SSF69065">
    <property type="entry name" value="RNase III domain-like"/>
    <property type="match status" value="1"/>
</dbReference>
<sequence>MTHSSFSEENNKALSILGASTIETSVSLQYLKKDIEASAKDLNRRISEISQVESSCAVDAMRLGLQKVIRVSPRPMLQPLQWFVVLLEQSLVPSQWIPGNPMMQERFSGVSMEVRLEELLHFMFMVPVD</sequence>
<accession>A0A438EYW8</accession>
<dbReference type="GO" id="GO:0006396">
    <property type="term" value="P:RNA processing"/>
    <property type="evidence" value="ECO:0007669"/>
    <property type="project" value="InterPro"/>
</dbReference>
<dbReference type="GO" id="GO:0004525">
    <property type="term" value="F:ribonuclease III activity"/>
    <property type="evidence" value="ECO:0007669"/>
    <property type="project" value="InterPro"/>
</dbReference>
<protein>
    <submittedName>
        <fullName evidence="1">Protein nuclear fusion defective 2</fullName>
    </submittedName>
</protein>
<dbReference type="Gene3D" id="1.10.1520.10">
    <property type="entry name" value="Ribonuclease III domain"/>
    <property type="match status" value="1"/>
</dbReference>
<name>A0A438EYW8_VITVI</name>
<dbReference type="AlphaFoldDB" id="A0A438EYW8"/>
<comment type="caution">
    <text evidence="1">The sequence shown here is derived from an EMBL/GenBank/DDBJ whole genome shotgun (WGS) entry which is preliminary data.</text>
</comment>
<gene>
    <name evidence="1" type="primary">NFD2_0</name>
    <name evidence="1" type="ORF">CK203_089641</name>
</gene>
<reference evidence="1 2" key="1">
    <citation type="journal article" date="2018" name="PLoS Genet.">
        <title>Population sequencing reveals clonal diversity and ancestral inbreeding in the grapevine cultivar Chardonnay.</title>
        <authorList>
            <person name="Roach M.J."/>
            <person name="Johnson D.L."/>
            <person name="Bohlmann J."/>
            <person name="van Vuuren H.J."/>
            <person name="Jones S.J."/>
            <person name="Pretorius I.S."/>
            <person name="Schmidt S.A."/>
            <person name="Borneman A.R."/>
        </authorList>
    </citation>
    <scope>NUCLEOTIDE SEQUENCE [LARGE SCALE GENOMIC DNA]</scope>
    <source>
        <strain evidence="2">cv. Chardonnay</strain>
        <tissue evidence="1">Leaf</tissue>
    </source>
</reference>
<proteinExistence type="predicted"/>
<dbReference type="InterPro" id="IPR036389">
    <property type="entry name" value="RNase_III_sf"/>
</dbReference>